<name>A0A9W9HIF8_9EURO</name>
<dbReference type="AlphaFoldDB" id="A0A9W9HIF8"/>
<feature type="compositionally biased region" description="Polar residues" evidence="1">
    <location>
        <begin position="1"/>
        <end position="12"/>
    </location>
</feature>
<evidence type="ECO:0000313" key="2">
    <source>
        <dbReference type="EMBL" id="KAJ5146012.1"/>
    </source>
</evidence>
<evidence type="ECO:0000313" key="3">
    <source>
        <dbReference type="Proteomes" id="UP001149079"/>
    </source>
</evidence>
<reference evidence="2" key="1">
    <citation type="submission" date="2022-11" db="EMBL/GenBank/DDBJ databases">
        <authorList>
            <person name="Petersen C."/>
        </authorList>
    </citation>
    <scope>NUCLEOTIDE SEQUENCE</scope>
    <source>
        <strain evidence="2">IBT 22155</strain>
    </source>
</reference>
<organism evidence="2 3">
    <name type="scientific">Penicillium bovifimosum</name>
    <dbReference type="NCBI Taxonomy" id="126998"/>
    <lineage>
        <taxon>Eukaryota</taxon>
        <taxon>Fungi</taxon>
        <taxon>Dikarya</taxon>
        <taxon>Ascomycota</taxon>
        <taxon>Pezizomycotina</taxon>
        <taxon>Eurotiomycetes</taxon>
        <taxon>Eurotiomycetidae</taxon>
        <taxon>Eurotiales</taxon>
        <taxon>Aspergillaceae</taxon>
        <taxon>Penicillium</taxon>
    </lineage>
</organism>
<sequence>MPSSTQDSQNLLRKSLSTRSMRRARRPASDDAPPTPTVTTQHPVAAAAASYAMQSGQIPYRDLIGPYNQLDGPASFPVPGQQPRAGHHSSGENPFMGQQYPLISEFLTT</sequence>
<evidence type="ECO:0000256" key="1">
    <source>
        <dbReference type="SAM" id="MobiDB-lite"/>
    </source>
</evidence>
<dbReference type="GeneID" id="81400490"/>
<comment type="caution">
    <text evidence="2">The sequence shown here is derived from an EMBL/GenBank/DDBJ whole genome shotgun (WGS) entry which is preliminary data.</text>
</comment>
<protein>
    <submittedName>
        <fullName evidence="2">Uncharacterized protein</fullName>
    </submittedName>
</protein>
<gene>
    <name evidence="2" type="ORF">N7515_000576</name>
</gene>
<feature type="region of interest" description="Disordered" evidence="1">
    <location>
        <begin position="1"/>
        <end position="43"/>
    </location>
</feature>
<feature type="region of interest" description="Disordered" evidence="1">
    <location>
        <begin position="71"/>
        <end position="100"/>
    </location>
</feature>
<reference evidence="2" key="2">
    <citation type="journal article" date="2023" name="IMA Fungus">
        <title>Comparative genomic study of the Penicillium genus elucidates a diverse pangenome and 15 lateral gene transfer events.</title>
        <authorList>
            <person name="Petersen C."/>
            <person name="Sorensen T."/>
            <person name="Nielsen M.R."/>
            <person name="Sondergaard T.E."/>
            <person name="Sorensen J.L."/>
            <person name="Fitzpatrick D.A."/>
            <person name="Frisvad J.C."/>
            <person name="Nielsen K.L."/>
        </authorList>
    </citation>
    <scope>NUCLEOTIDE SEQUENCE</scope>
    <source>
        <strain evidence="2">IBT 22155</strain>
    </source>
</reference>
<accession>A0A9W9HIF8</accession>
<proteinExistence type="predicted"/>
<dbReference type="EMBL" id="JAPQKL010000001">
    <property type="protein sequence ID" value="KAJ5146012.1"/>
    <property type="molecule type" value="Genomic_DNA"/>
</dbReference>
<dbReference type="Proteomes" id="UP001149079">
    <property type="component" value="Unassembled WGS sequence"/>
</dbReference>
<dbReference type="RefSeq" id="XP_056526486.1">
    <property type="nucleotide sequence ID" value="XM_056661320.1"/>
</dbReference>
<keyword evidence="3" id="KW-1185">Reference proteome</keyword>